<dbReference type="InterPro" id="IPR046960">
    <property type="entry name" value="PPR_At4g14850-like_plant"/>
</dbReference>
<dbReference type="PANTHER" id="PTHR47926">
    <property type="entry name" value="PENTATRICOPEPTIDE REPEAT-CONTAINING PROTEIN"/>
    <property type="match status" value="1"/>
</dbReference>
<evidence type="ECO:0000256" key="2">
    <source>
        <dbReference type="PROSITE-ProRule" id="PRU00708"/>
    </source>
</evidence>
<evidence type="ECO:0000313" key="3">
    <source>
        <dbReference type="EMBL" id="KAA8521074.1"/>
    </source>
</evidence>
<evidence type="ECO:0000313" key="4">
    <source>
        <dbReference type="Proteomes" id="UP000325577"/>
    </source>
</evidence>
<dbReference type="Pfam" id="PF01535">
    <property type="entry name" value="PPR"/>
    <property type="match status" value="4"/>
</dbReference>
<sequence length="438" mass="49372">MILREGRAVHGLTIRRYMGLDLSIMNSLMDMYLKCNHVREAEHVFKAITERDLVSWNIMISGYSQNGHPREAQTLFKELLRWCSQCSLATLLAILPSCDSPESLHFGRSVHSWQIKLGFSNHILAVNSIMFITGHFWEALETFKVMRRESHVRHDSITLGTDAHVQNALITMYGRFGEIETAEMVFSLSQYSEYIVLSACTQLGVLRHGKEIHGRVFKFGFQRNSFISAALVDLYSNCGRLDTALQIFCNLPEKSVAAWNSVISAYGFHSNGRKSIELFHDMIESGTRPTKSTFINLLSACSHSGLVNEGLSYYEHMSDEFGVESVTEHHVCVVDMLGRSGRLCEAYEFIKRMASQPEPGVWGALLSACNYHGDLEMGREVATILFGLEPDNVGYYVSLSNMYVAAGRWSDAVELRRIIQDKQFMKPPGYSIIDAGFG</sequence>
<dbReference type="Proteomes" id="UP000325577">
    <property type="component" value="Linkage Group LG5"/>
</dbReference>
<evidence type="ECO:0008006" key="5">
    <source>
        <dbReference type="Google" id="ProtNLM"/>
    </source>
</evidence>
<accession>A0A5J4ZTA0</accession>
<dbReference type="Gene3D" id="1.25.40.10">
    <property type="entry name" value="Tetratricopeptide repeat domain"/>
    <property type="match status" value="3"/>
</dbReference>
<keyword evidence="4" id="KW-1185">Reference proteome</keyword>
<dbReference type="InterPro" id="IPR002885">
    <property type="entry name" value="PPR_rpt"/>
</dbReference>
<reference evidence="3 4" key="1">
    <citation type="submission" date="2019-09" db="EMBL/GenBank/DDBJ databases">
        <title>A chromosome-level genome assembly of the Chinese tupelo Nyssa sinensis.</title>
        <authorList>
            <person name="Yang X."/>
            <person name="Kang M."/>
            <person name="Yang Y."/>
            <person name="Xiong H."/>
            <person name="Wang M."/>
            <person name="Zhang Z."/>
            <person name="Wang Z."/>
            <person name="Wu H."/>
            <person name="Ma T."/>
            <person name="Liu J."/>
            <person name="Xi Z."/>
        </authorList>
    </citation>
    <scope>NUCLEOTIDE SEQUENCE [LARGE SCALE GENOMIC DNA]</scope>
    <source>
        <strain evidence="3">J267</strain>
        <tissue evidence="3">Leaf</tissue>
    </source>
</reference>
<dbReference type="FunFam" id="1.25.40.10:FF:000975">
    <property type="entry name" value="Pentatricopeptide repeat-containing protein"/>
    <property type="match status" value="1"/>
</dbReference>
<dbReference type="NCBIfam" id="TIGR00756">
    <property type="entry name" value="PPR"/>
    <property type="match status" value="2"/>
</dbReference>
<dbReference type="PROSITE" id="PS51375">
    <property type="entry name" value="PPR"/>
    <property type="match status" value="2"/>
</dbReference>
<evidence type="ECO:0000256" key="1">
    <source>
        <dbReference type="ARBA" id="ARBA00022737"/>
    </source>
</evidence>
<dbReference type="PANTHER" id="PTHR47926:SF481">
    <property type="entry name" value="TETRATRICOPEPTIDE-LIKE HELICAL DOMAIN SUPERFAMILY"/>
    <property type="match status" value="1"/>
</dbReference>
<dbReference type="GO" id="GO:0009451">
    <property type="term" value="P:RNA modification"/>
    <property type="evidence" value="ECO:0007669"/>
    <property type="project" value="InterPro"/>
</dbReference>
<feature type="repeat" description="PPR" evidence="2">
    <location>
        <begin position="255"/>
        <end position="289"/>
    </location>
</feature>
<dbReference type="FunFam" id="1.25.40.10:FF:000353">
    <property type="entry name" value="Pentatricopeptide repeat-containing protein At4g39530"/>
    <property type="match status" value="1"/>
</dbReference>
<name>A0A5J4ZTA0_9ASTE</name>
<dbReference type="OrthoDB" id="732433at2759"/>
<dbReference type="GO" id="GO:0003723">
    <property type="term" value="F:RNA binding"/>
    <property type="evidence" value="ECO:0007669"/>
    <property type="project" value="InterPro"/>
</dbReference>
<gene>
    <name evidence="3" type="ORF">F0562_011773</name>
</gene>
<dbReference type="AlphaFoldDB" id="A0A5J4ZTA0"/>
<dbReference type="InterPro" id="IPR011990">
    <property type="entry name" value="TPR-like_helical_dom_sf"/>
</dbReference>
<dbReference type="EMBL" id="CM018048">
    <property type="protein sequence ID" value="KAA8521074.1"/>
    <property type="molecule type" value="Genomic_DNA"/>
</dbReference>
<organism evidence="3 4">
    <name type="scientific">Nyssa sinensis</name>
    <dbReference type="NCBI Taxonomy" id="561372"/>
    <lineage>
        <taxon>Eukaryota</taxon>
        <taxon>Viridiplantae</taxon>
        <taxon>Streptophyta</taxon>
        <taxon>Embryophyta</taxon>
        <taxon>Tracheophyta</taxon>
        <taxon>Spermatophyta</taxon>
        <taxon>Magnoliopsida</taxon>
        <taxon>eudicotyledons</taxon>
        <taxon>Gunneridae</taxon>
        <taxon>Pentapetalae</taxon>
        <taxon>asterids</taxon>
        <taxon>Cornales</taxon>
        <taxon>Nyssaceae</taxon>
        <taxon>Nyssa</taxon>
    </lineage>
</organism>
<proteinExistence type="predicted"/>
<protein>
    <recommendedName>
        <fullName evidence="5">Pentatricopeptide repeat-containing protein</fullName>
    </recommendedName>
</protein>
<dbReference type="Pfam" id="PF13041">
    <property type="entry name" value="PPR_2"/>
    <property type="match status" value="1"/>
</dbReference>
<keyword evidence="1" id="KW-0677">Repeat</keyword>
<dbReference type="InterPro" id="IPR046848">
    <property type="entry name" value="E_motif"/>
</dbReference>
<dbReference type="Pfam" id="PF20431">
    <property type="entry name" value="E_motif"/>
    <property type="match status" value="1"/>
</dbReference>
<feature type="repeat" description="PPR" evidence="2">
    <location>
        <begin position="52"/>
        <end position="82"/>
    </location>
</feature>